<evidence type="ECO:0000259" key="13">
    <source>
        <dbReference type="PROSITE" id="PS51406"/>
    </source>
</evidence>
<dbReference type="Pfam" id="PF08702">
    <property type="entry name" value="Fib_alpha"/>
    <property type="match status" value="1"/>
</dbReference>
<gene>
    <name evidence="15" type="primary">fgb</name>
</gene>
<dbReference type="InterPro" id="IPR014716">
    <property type="entry name" value="Fibrinogen_a/b/g_C_1"/>
</dbReference>
<evidence type="ECO:0000313" key="14">
    <source>
        <dbReference type="Proteomes" id="UP000515150"/>
    </source>
</evidence>
<dbReference type="CDD" id="cd00087">
    <property type="entry name" value="FReD"/>
    <property type="match status" value="1"/>
</dbReference>
<dbReference type="SMART" id="SM01212">
    <property type="entry name" value="Fib_alpha"/>
    <property type="match status" value="1"/>
</dbReference>
<dbReference type="GO" id="GO:0042730">
    <property type="term" value="P:fibrinolysis"/>
    <property type="evidence" value="ECO:0007669"/>
    <property type="project" value="TreeGrafter"/>
</dbReference>
<sequence>MRKLLLLCVCVWAVCAQGNIDYDEEETETSSAPDAGTGAAVDARGHRPLAKDAYTAPRYVPPPVGGGGSYRGRPTPAPVGRSETQEKVEQPEAGGCAHADDRLGVLCPTGCELKTTLLKQERSIKASIVDLKPQVEELSRSSNTLVNYVTSLSNSLRERQRLVTDNSRVVGEYTDKVEEQHAYIKETVDTVFPSNIRVLQGVLDKIRQKIQRLEKAIQTQKEDCKEPCRTKCPIPVVSGKECEDIYRRGGKDSQMYLVRPDASTRPYKVYCDQTTQNGGWLVIQNRLDGSVDFGRRWDEYRRGFGNIAFDAGKGHCETPGEYWLGNDRISQLTKMGPTEVLIEMQDWTGAKVHAQYRKFTVQSEASSYLLSVEGYSGTAGNSWLEGASQLSGVNRTMTIHHGMMFSTYDRDNDNWTPGDPSKQCSKEDGGGWWYNRCHSANPNGRYYMGGSYTRHMAKHGTDDGVVWMNWKGSWYSLKAICMKIRPFFPSK</sequence>
<dbReference type="GO" id="GO:0034116">
    <property type="term" value="P:positive regulation of heterotypic cell-cell adhesion"/>
    <property type="evidence" value="ECO:0007669"/>
    <property type="project" value="TreeGrafter"/>
</dbReference>
<dbReference type="NCBIfam" id="NF040941">
    <property type="entry name" value="GGGWT_bact"/>
    <property type="match status" value="1"/>
</dbReference>
<dbReference type="GO" id="GO:0030674">
    <property type="term" value="F:protein-macromolecule adaptor activity"/>
    <property type="evidence" value="ECO:0007669"/>
    <property type="project" value="TreeGrafter"/>
</dbReference>
<comment type="subunit">
    <text evidence="9">Heterohexamer; disulfide linked. Contains 2 sets of 3 non-identical chains (alpha, beta and gamma). The 2 heterotrimers are in head to head conformation with the N-termini in a small central domain.</text>
</comment>
<dbReference type="InterPro" id="IPR012290">
    <property type="entry name" value="Fibrinogen_a/b/g_coil_dom"/>
</dbReference>
<keyword evidence="12" id="KW-0732">Signal</keyword>
<proteinExistence type="predicted"/>
<dbReference type="FunFam" id="1.20.5.50:FF:000002">
    <property type="entry name" value="Fibrinogen beta chain"/>
    <property type="match status" value="1"/>
</dbReference>
<evidence type="ECO:0000256" key="9">
    <source>
        <dbReference type="ARBA" id="ARBA00025974"/>
    </source>
</evidence>
<feature type="chain" id="PRO_5027552011" description="Fibrinogen beta chain" evidence="12">
    <location>
        <begin position="17"/>
        <end position="491"/>
    </location>
</feature>
<dbReference type="FunCoup" id="A0A6P7LWZ6">
    <property type="interactions" value="746"/>
</dbReference>
<keyword evidence="14" id="KW-1185">Reference proteome</keyword>
<evidence type="ECO:0000256" key="1">
    <source>
        <dbReference type="ARBA" id="ARBA00004613"/>
    </source>
</evidence>
<evidence type="ECO:0000256" key="2">
    <source>
        <dbReference type="ARBA" id="ARBA00016534"/>
    </source>
</evidence>
<keyword evidence="5 10" id="KW-0175">Coiled coil</keyword>
<dbReference type="GO" id="GO:0070527">
    <property type="term" value="P:platelet aggregation"/>
    <property type="evidence" value="ECO:0007669"/>
    <property type="project" value="TreeGrafter"/>
</dbReference>
<dbReference type="GeneID" id="114851253"/>
<evidence type="ECO:0000256" key="6">
    <source>
        <dbReference type="ARBA" id="ARBA00023084"/>
    </source>
</evidence>
<dbReference type="InterPro" id="IPR020837">
    <property type="entry name" value="Fibrinogen_CS"/>
</dbReference>
<dbReference type="Gene3D" id="1.20.5.50">
    <property type="match status" value="2"/>
</dbReference>
<dbReference type="Pfam" id="PF00147">
    <property type="entry name" value="Fibrinogen_C"/>
    <property type="match status" value="1"/>
</dbReference>
<dbReference type="SMART" id="SM00186">
    <property type="entry name" value="FBG"/>
    <property type="match status" value="1"/>
</dbReference>
<evidence type="ECO:0000256" key="8">
    <source>
        <dbReference type="ARBA" id="ARBA00023180"/>
    </source>
</evidence>
<evidence type="ECO:0000256" key="7">
    <source>
        <dbReference type="ARBA" id="ARBA00023157"/>
    </source>
</evidence>
<evidence type="ECO:0000256" key="10">
    <source>
        <dbReference type="SAM" id="Coils"/>
    </source>
</evidence>
<dbReference type="InParanoid" id="A0A6P7LWZ6"/>
<evidence type="ECO:0000256" key="3">
    <source>
        <dbReference type="ARBA" id="ARBA00022525"/>
    </source>
</evidence>
<dbReference type="KEGG" id="bspl:114851253"/>
<evidence type="ECO:0000256" key="5">
    <source>
        <dbReference type="ARBA" id="ARBA00023054"/>
    </source>
</evidence>
<protein>
    <recommendedName>
        <fullName evidence="2">Fibrinogen beta chain</fullName>
    </recommendedName>
</protein>
<feature type="domain" description="Fibrinogen C-terminal" evidence="13">
    <location>
        <begin position="233"/>
        <end position="488"/>
    </location>
</feature>
<dbReference type="CTD" id="2244"/>
<evidence type="ECO:0000256" key="11">
    <source>
        <dbReference type="SAM" id="MobiDB-lite"/>
    </source>
</evidence>
<reference evidence="15" key="1">
    <citation type="submission" date="2025-08" db="UniProtKB">
        <authorList>
            <consortium name="RefSeq"/>
        </authorList>
    </citation>
    <scope>IDENTIFICATION</scope>
</reference>
<dbReference type="InterPro" id="IPR037579">
    <property type="entry name" value="FIB_ANG-like"/>
</dbReference>
<dbReference type="PANTHER" id="PTHR47221:SF5">
    <property type="entry name" value="FIBRINOGEN C-TERMINAL DOMAIN-CONTAINING PROTEIN"/>
    <property type="match status" value="1"/>
</dbReference>
<dbReference type="GO" id="GO:0051258">
    <property type="term" value="P:protein polymerization"/>
    <property type="evidence" value="ECO:0007669"/>
    <property type="project" value="InterPro"/>
</dbReference>
<feature type="coiled-coil region" evidence="10">
    <location>
        <begin position="196"/>
        <end position="223"/>
    </location>
</feature>
<evidence type="ECO:0000256" key="12">
    <source>
        <dbReference type="SAM" id="SignalP"/>
    </source>
</evidence>
<dbReference type="GO" id="GO:0005102">
    <property type="term" value="F:signaling receptor binding"/>
    <property type="evidence" value="ECO:0007669"/>
    <property type="project" value="InterPro"/>
</dbReference>
<dbReference type="PANTHER" id="PTHR47221">
    <property type="entry name" value="FIBRINOGEN ALPHA CHAIN"/>
    <property type="match status" value="1"/>
</dbReference>
<dbReference type="Proteomes" id="UP000515150">
    <property type="component" value="Chromosome 2"/>
</dbReference>
<accession>A0A6P7LWZ6</accession>
<comment type="subcellular location">
    <subcellularLocation>
        <location evidence="1">Secreted</location>
    </subcellularLocation>
</comment>
<dbReference type="GO" id="GO:0072377">
    <property type="term" value="P:blood coagulation, common pathway"/>
    <property type="evidence" value="ECO:0007669"/>
    <property type="project" value="TreeGrafter"/>
</dbReference>
<dbReference type="InterPro" id="IPR036056">
    <property type="entry name" value="Fibrinogen-like_C"/>
</dbReference>
<keyword evidence="6" id="KW-0094">Blood coagulation</keyword>
<evidence type="ECO:0000256" key="4">
    <source>
        <dbReference type="ARBA" id="ARBA00022696"/>
    </source>
</evidence>
<dbReference type="AlphaFoldDB" id="A0A6P7LWZ6"/>
<dbReference type="GO" id="GO:0005201">
    <property type="term" value="F:extracellular matrix structural constituent"/>
    <property type="evidence" value="ECO:0007669"/>
    <property type="project" value="TreeGrafter"/>
</dbReference>
<dbReference type="Gene3D" id="3.90.215.10">
    <property type="entry name" value="Gamma Fibrinogen, chain A, domain 1"/>
    <property type="match status" value="1"/>
</dbReference>
<keyword evidence="7" id="KW-1015">Disulfide bond</keyword>
<dbReference type="SUPFAM" id="SSF58010">
    <property type="entry name" value="Fibrinogen coiled-coil and central regions"/>
    <property type="match status" value="1"/>
</dbReference>
<dbReference type="InterPro" id="IPR002181">
    <property type="entry name" value="Fibrinogen_a/b/g_C_dom"/>
</dbReference>
<name>A0A6P7LWZ6_BETSP</name>
<keyword evidence="3" id="KW-0964">Secreted</keyword>
<dbReference type="PROSITE" id="PS00514">
    <property type="entry name" value="FIBRINOGEN_C_1"/>
    <property type="match status" value="1"/>
</dbReference>
<dbReference type="RefSeq" id="XP_028998805.1">
    <property type="nucleotide sequence ID" value="XM_029142972.3"/>
</dbReference>
<dbReference type="OrthoDB" id="9930906at2759"/>
<feature type="region of interest" description="Disordered" evidence="11">
    <location>
        <begin position="23"/>
        <end position="95"/>
    </location>
</feature>
<dbReference type="GO" id="GO:0005577">
    <property type="term" value="C:fibrinogen complex"/>
    <property type="evidence" value="ECO:0007669"/>
    <property type="project" value="InterPro"/>
</dbReference>
<dbReference type="SUPFAM" id="SSF56496">
    <property type="entry name" value="Fibrinogen C-terminal domain-like"/>
    <property type="match status" value="1"/>
</dbReference>
<organism evidence="14 15">
    <name type="scientific">Betta splendens</name>
    <name type="common">Siamese fighting fish</name>
    <dbReference type="NCBI Taxonomy" id="158456"/>
    <lineage>
        <taxon>Eukaryota</taxon>
        <taxon>Metazoa</taxon>
        <taxon>Chordata</taxon>
        <taxon>Craniata</taxon>
        <taxon>Vertebrata</taxon>
        <taxon>Euteleostomi</taxon>
        <taxon>Actinopterygii</taxon>
        <taxon>Neopterygii</taxon>
        <taxon>Teleostei</taxon>
        <taxon>Neoteleostei</taxon>
        <taxon>Acanthomorphata</taxon>
        <taxon>Anabantaria</taxon>
        <taxon>Anabantiformes</taxon>
        <taxon>Anabantoidei</taxon>
        <taxon>Osphronemidae</taxon>
        <taxon>Betta</taxon>
    </lineage>
</organism>
<keyword evidence="4" id="KW-0356">Hemostasis</keyword>
<evidence type="ECO:0000313" key="15">
    <source>
        <dbReference type="RefSeq" id="XP_028998805.1"/>
    </source>
</evidence>
<dbReference type="PROSITE" id="PS51406">
    <property type="entry name" value="FIBRINOGEN_C_2"/>
    <property type="match status" value="1"/>
</dbReference>
<keyword evidence="8" id="KW-0325">Glycoprotein</keyword>
<feature type="signal peptide" evidence="12">
    <location>
        <begin position="1"/>
        <end position="16"/>
    </location>
</feature>